<dbReference type="Proteomes" id="UP000694388">
    <property type="component" value="Unplaced"/>
</dbReference>
<keyword evidence="5" id="KW-0328">Glycosyltransferase</keyword>
<accession>A0A8C4NC73</accession>
<name>A0A8C4NC73_EPTBU</name>
<dbReference type="GO" id="GO:0004169">
    <property type="term" value="F:dolichyl-phosphate-mannose-protein mannosyltransferase activity"/>
    <property type="evidence" value="ECO:0007669"/>
    <property type="project" value="UniProtKB-EC"/>
</dbReference>
<evidence type="ECO:0000256" key="8">
    <source>
        <dbReference type="ARBA" id="ARBA00022737"/>
    </source>
</evidence>
<feature type="domain" description="MIR" evidence="17">
    <location>
        <begin position="351"/>
        <end position="408"/>
    </location>
</feature>
<proteinExistence type="inferred from homology"/>
<evidence type="ECO:0000256" key="4">
    <source>
        <dbReference type="ARBA" id="ARBA00012839"/>
    </source>
</evidence>
<evidence type="ECO:0000256" key="11">
    <source>
        <dbReference type="ARBA" id="ARBA00023136"/>
    </source>
</evidence>
<evidence type="ECO:0000256" key="2">
    <source>
        <dbReference type="ARBA" id="ARBA00004922"/>
    </source>
</evidence>
<evidence type="ECO:0000256" key="6">
    <source>
        <dbReference type="ARBA" id="ARBA00022679"/>
    </source>
</evidence>
<comment type="catalytic activity">
    <reaction evidence="13">
        <text>a di-trans,poly-cis-dolichyl beta-D-mannosyl phosphate + L-threonyl-[protein] = 3-O-(alpha-D-mannosyl)-L-threonyl-[protein] + a di-trans,poly-cis-dolichyl phosphate + H(+)</text>
        <dbReference type="Rhea" id="RHEA:53396"/>
        <dbReference type="Rhea" id="RHEA-COMP:11060"/>
        <dbReference type="Rhea" id="RHEA-COMP:13547"/>
        <dbReference type="Rhea" id="RHEA-COMP:19498"/>
        <dbReference type="Rhea" id="RHEA-COMP:19501"/>
        <dbReference type="ChEBI" id="CHEBI:15378"/>
        <dbReference type="ChEBI" id="CHEBI:30013"/>
        <dbReference type="ChEBI" id="CHEBI:57683"/>
        <dbReference type="ChEBI" id="CHEBI:58211"/>
        <dbReference type="ChEBI" id="CHEBI:137323"/>
        <dbReference type="EC" id="2.4.1.109"/>
    </reaction>
</comment>
<evidence type="ECO:0000256" key="12">
    <source>
        <dbReference type="ARBA" id="ARBA00039583"/>
    </source>
</evidence>
<dbReference type="Pfam" id="PF16192">
    <property type="entry name" value="PMT_4TMC"/>
    <property type="match status" value="1"/>
</dbReference>
<comment type="similarity">
    <text evidence="3">Belongs to the glycosyltransferase 39 family.</text>
</comment>
<keyword evidence="9" id="KW-0256">Endoplasmic reticulum</keyword>
<feature type="transmembrane region" description="Helical" evidence="15">
    <location>
        <begin position="557"/>
        <end position="576"/>
    </location>
</feature>
<sequence>AVGLWFFWRLVAGFALWPPWDETHFGKMGSYYINRTFFFDVHPPLGKMLIGLAGYVSGYDGSFPFSKPGEKFGNVQYLGMRAMCASLGTLAVLLGYLTVLELTHSLPAALLVAALLIFDTGLLTLSQYILLDPILLFFIMTAMYSMARFQQCHNSPFSQCWWLWLASTGVTIFGAMSVKFVGFFLVTFVGIRTARDLWLILGDLRLSVFMQHFAARALCLILLPISLYTACFAVHFAILSNSGNGDGFFSSGFQAHLKGNTLHNASLPEFVAYGSVVTLKNLRTAGGYLHSHWHLYPEGVGSSQQTRRNLHSHNLPAPLTKRHLQVTGYGQNGTGDANDLWQIEVVGAQPGERVSAIRSRLRLLHHLSGCVLNSHAKTLPQWGWEQLEVTCNPYRKLSSNSLWNVEEHWNDKLPNISFDLFRPSFLEIFIESHIVMAQSNSGLKPKENEVTSRPWQWPLNYRVREMEVMWILNTKRYTRHRKGARLPAWGMQGIRAAGWLFLGWLLHYIPFFTMSRVLYFHHYFPAMLFNSLITAITWDVLLHWGSGLVSPSLARQLHGCCMLIIAAVCGYSFYLFHPLAYGTVGPLADEPGATMFGLRWLDSWEF</sequence>
<comment type="pathway">
    <text evidence="2">Protein modification; protein glycosylation.</text>
</comment>
<dbReference type="GO" id="GO:0045494">
    <property type="term" value="P:photoreceptor cell maintenance"/>
    <property type="evidence" value="ECO:0007669"/>
    <property type="project" value="Ensembl"/>
</dbReference>
<dbReference type="PROSITE" id="PS50919">
    <property type="entry name" value="MIR"/>
    <property type="match status" value="2"/>
</dbReference>
<dbReference type="SMART" id="SM00472">
    <property type="entry name" value="MIR"/>
    <property type="match status" value="2"/>
</dbReference>
<feature type="transmembrane region" description="Helical" evidence="15">
    <location>
        <begin position="129"/>
        <end position="149"/>
    </location>
</feature>
<dbReference type="InterPro" id="IPR016093">
    <property type="entry name" value="MIR_motif"/>
</dbReference>
<keyword evidence="8" id="KW-0677">Repeat</keyword>
<evidence type="ECO:0000256" key="16">
    <source>
        <dbReference type="SAM" id="SignalP"/>
    </source>
</evidence>
<dbReference type="Ensembl" id="ENSEBUT00000004986.1">
    <property type="protein sequence ID" value="ENSEBUP00000004547.1"/>
    <property type="gene ID" value="ENSEBUG00000003103.1"/>
</dbReference>
<dbReference type="InterPro" id="IPR036300">
    <property type="entry name" value="MIR_dom_sf"/>
</dbReference>
<keyword evidence="16" id="KW-0732">Signal</keyword>
<dbReference type="InterPro" id="IPR032421">
    <property type="entry name" value="PMT_4TMC"/>
</dbReference>
<evidence type="ECO:0000313" key="19">
    <source>
        <dbReference type="Proteomes" id="UP000694388"/>
    </source>
</evidence>
<dbReference type="InterPro" id="IPR003342">
    <property type="entry name" value="ArnT-like_N"/>
</dbReference>
<evidence type="ECO:0000256" key="10">
    <source>
        <dbReference type="ARBA" id="ARBA00022989"/>
    </source>
</evidence>
<reference evidence="18" key="1">
    <citation type="submission" date="2025-08" db="UniProtKB">
        <authorList>
            <consortium name="Ensembl"/>
        </authorList>
    </citation>
    <scope>IDENTIFICATION</scope>
</reference>
<dbReference type="Gene3D" id="2.80.10.50">
    <property type="match status" value="2"/>
</dbReference>
<dbReference type="AlphaFoldDB" id="A0A8C4NC73"/>
<comment type="catalytic activity">
    <reaction evidence="14">
        <text>a di-trans,poly-cis-dolichyl beta-D-mannosyl phosphate + L-seryl-[protein] = 3-O-(alpha-D-mannosyl)-L-seryl-[protein] + a di-trans,poly-cis-dolichyl phosphate + H(+)</text>
        <dbReference type="Rhea" id="RHEA:17377"/>
        <dbReference type="Rhea" id="RHEA-COMP:9863"/>
        <dbReference type="Rhea" id="RHEA-COMP:13546"/>
        <dbReference type="Rhea" id="RHEA-COMP:19498"/>
        <dbReference type="Rhea" id="RHEA-COMP:19501"/>
        <dbReference type="ChEBI" id="CHEBI:15378"/>
        <dbReference type="ChEBI" id="CHEBI:29999"/>
        <dbReference type="ChEBI" id="CHEBI:57683"/>
        <dbReference type="ChEBI" id="CHEBI:58211"/>
        <dbReference type="ChEBI" id="CHEBI:137321"/>
        <dbReference type="EC" id="2.4.1.109"/>
    </reaction>
</comment>
<protein>
    <recommendedName>
        <fullName evidence="12">Protein O-mannosyl-transferase 2</fullName>
        <ecNumber evidence="4">2.4.1.109</ecNumber>
    </recommendedName>
</protein>
<evidence type="ECO:0000256" key="1">
    <source>
        <dbReference type="ARBA" id="ARBA00004477"/>
    </source>
</evidence>
<dbReference type="EC" id="2.4.1.109" evidence="4"/>
<evidence type="ECO:0000256" key="9">
    <source>
        <dbReference type="ARBA" id="ARBA00022824"/>
    </source>
</evidence>
<keyword evidence="6" id="KW-0808">Transferase</keyword>
<feature type="transmembrane region" description="Helical" evidence="15">
    <location>
        <begin position="486"/>
        <end position="506"/>
    </location>
</feature>
<dbReference type="PANTHER" id="PTHR10050:SF46">
    <property type="entry name" value="PROTEIN O-MANNOSYL-TRANSFERASE 2"/>
    <property type="match status" value="1"/>
</dbReference>
<feature type="transmembrane region" description="Helical" evidence="15">
    <location>
        <begin position="106"/>
        <end position="123"/>
    </location>
</feature>
<feature type="transmembrane region" description="Helical" evidence="15">
    <location>
        <begin position="161"/>
        <end position="193"/>
    </location>
</feature>
<feature type="chain" id="PRO_5034183494" description="Protein O-mannosyl-transferase 2" evidence="16">
    <location>
        <begin position="16"/>
        <end position="606"/>
    </location>
</feature>
<dbReference type="SUPFAM" id="SSF82109">
    <property type="entry name" value="MIR domain"/>
    <property type="match status" value="1"/>
</dbReference>
<evidence type="ECO:0000256" key="7">
    <source>
        <dbReference type="ARBA" id="ARBA00022692"/>
    </source>
</evidence>
<dbReference type="GO" id="GO:0005789">
    <property type="term" value="C:endoplasmic reticulum membrane"/>
    <property type="evidence" value="ECO:0007669"/>
    <property type="project" value="UniProtKB-SubCell"/>
</dbReference>
<dbReference type="PANTHER" id="PTHR10050">
    <property type="entry name" value="DOLICHYL-PHOSPHATE-MANNOSE--PROTEIN MANNOSYLTRANSFERASE"/>
    <property type="match status" value="1"/>
</dbReference>
<evidence type="ECO:0000256" key="14">
    <source>
        <dbReference type="ARBA" id="ARBA00045102"/>
    </source>
</evidence>
<feature type="signal peptide" evidence="16">
    <location>
        <begin position="1"/>
        <end position="15"/>
    </location>
</feature>
<dbReference type="InterPro" id="IPR027005">
    <property type="entry name" value="PMT-like"/>
</dbReference>
<evidence type="ECO:0000256" key="5">
    <source>
        <dbReference type="ARBA" id="ARBA00022676"/>
    </source>
</evidence>
<reference evidence="18" key="2">
    <citation type="submission" date="2025-09" db="UniProtKB">
        <authorList>
            <consortium name="Ensembl"/>
        </authorList>
    </citation>
    <scope>IDENTIFICATION</scope>
</reference>
<evidence type="ECO:0000256" key="13">
    <source>
        <dbReference type="ARBA" id="ARBA00045085"/>
    </source>
</evidence>
<evidence type="ECO:0000256" key="3">
    <source>
        <dbReference type="ARBA" id="ARBA00007222"/>
    </source>
</evidence>
<feature type="transmembrane region" description="Helical" evidence="15">
    <location>
        <begin position="213"/>
        <end position="239"/>
    </location>
</feature>
<dbReference type="GeneTree" id="ENSGT00940000156829"/>
<keyword evidence="11 15" id="KW-0472">Membrane</keyword>
<dbReference type="OMA" id="MCGWDDN"/>
<keyword evidence="19" id="KW-1185">Reference proteome</keyword>
<evidence type="ECO:0000313" key="18">
    <source>
        <dbReference type="Ensembl" id="ENSEBUP00000004547.1"/>
    </source>
</evidence>
<keyword evidence="10 15" id="KW-1133">Transmembrane helix</keyword>
<feature type="transmembrane region" description="Helical" evidence="15">
    <location>
        <begin position="78"/>
        <end position="99"/>
    </location>
</feature>
<dbReference type="Pfam" id="PF02815">
    <property type="entry name" value="MIR"/>
    <property type="match status" value="1"/>
</dbReference>
<organism evidence="18 19">
    <name type="scientific">Eptatretus burgeri</name>
    <name type="common">Inshore hagfish</name>
    <dbReference type="NCBI Taxonomy" id="7764"/>
    <lineage>
        <taxon>Eukaryota</taxon>
        <taxon>Metazoa</taxon>
        <taxon>Chordata</taxon>
        <taxon>Craniata</taxon>
        <taxon>Vertebrata</taxon>
        <taxon>Cyclostomata</taxon>
        <taxon>Myxini</taxon>
        <taxon>Myxiniformes</taxon>
        <taxon>Myxinidae</taxon>
        <taxon>Eptatretinae</taxon>
        <taxon>Eptatretus</taxon>
    </lineage>
</organism>
<feature type="transmembrane region" description="Helical" evidence="15">
    <location>
        <begin position="526"/>
        <end position="545"/>
    </location>
</feature>
<dbReference type="Pfam" id="PF02366">
    <property type="entry name" value="PMT"/>
    <property type="match status" value="1"/>
</dbReference>
<dbReference type="UniPathway" id="UPA00378"/>
<comment type="subcellular location">
    <subcellularLocation>
        <location evidence="1">Endoplasmic reticulum membrane</location>
        <topology evidence="1">Multi-pass membrane protein</topology>
    </subcellularLocation>
</comment>
<feature type="domain" description="MIR" evidence="17">
    <location>
        <begin position="268"/>
        <end position="346"/>
    </location>
</feature>
<keyword evidence="7 15" id="KW-0812">Transmembrane</keyword>
<evidence type="ECO:0000256" key="15">
    <source>
        <dbReference type="SAM" id="Phobius"/>
    </source>
</evidence>
<evidence type="ECO:0000259" key="17">
    <source>
        <dbReference type="PROSITE" id="PS50919"/>
    </source>
</evidence>